<feature type="transmembrane region" description="Helical" evidence="2">
    <location>
        <begin position="163"/>
        <end position="183"/>
    </location>
</feature>
<feature type="transmembrane region" description="Helical" evidence="2">
    <location>
        <begin position="44"/>
        <end position="64"/>
    </location>
</feature>
<evidence type="ECO:0000313" key="4">
    <source>
        <dbReference type="Proteomes" id="UP000655570"/>
    </source>
</evidence>
<feature type="transmembrane region" description="Helical" evidence="2">
    <location>
        <begin position="117"/>
        <end position="143"/>
    </location>
</feature>
<keyword evidence="4" id="KW-1185">Reference proteome</keyword>
<feature type="transmembrane region" description="Helical" evidence="2">
    <location>
        <begin position="190"/>
        <end position="209"/>
    </location>
</feature>
<feature type="transmembrane region" description="Helical" evidence="2">
    <location>
        <begin position="76"/>
        <end position="96"/>
    </location>
</feature>
<sequence>MSHLLDRAAGSTTAPERGSDRGPTLPHVLAAEWTKITSLRSTSWLAVATVVAAAGLAFGLGLFVRPGDAGSGASLAVTGHVLAQFGPLVLGVLVGTGEYATGTFRATFTAVPRRLPVLAGQAVVTAGWGAVTAAAAVGASLLVTSGQRAGAGFVVDAADAETVRLLAGYVLHQTGVALLGLAIGALLRRATGAFVTAVMLLLVLDQFLAANPGRFTDLLRALLPAAGARMVQGDAQVAALDATSFGPDLGAWGGGLVLLLWVIALLGAAAYRLRRHDLS</sequence>
<dbReference type="EMBL" id="JACSQF010000004">
    <property type="protein sequence ID" value="MBD7980159.1"/>
    <property type="molecule type" value="Genomic_DNA"/>
</dbReference>
<reference evidence="3 4" key="1">
    <citation type="submission" date="2020-08" db="EMBL/GenBank/DDBJ databases">
        <title>A Genomic Blueprint of the Chicken Gut Microbiome.</title>
        <authorList>
            <person name="Gilroy R."/>
            <person name="Ravi A."/>
            <person name="Getino M."/>
            <person name="Pursley I."/>
            <person name="Horton D.L."/>
            <person name="Alikhan N.-F."/>
            <person name="Baker D."/>
            <person name="Gharbi K."/>
            <person name="Hall N."/>
            <person name="Watson M."/>
            <person name="Adriaenssens E.M."/>
            <person name="Foster-Nyarko E."/>
            <person name="Jarju S."/>
            <person name="Secka A."/>
            <person name="Antonio M."/>
            <person name="Oren A."/>
            <person name="Chaudhuri R."/>
            <person name="La Ragione R.M."/>
            <person name="Hildebrand F."/>
            <person name="Pallen M.J."/>
        </authorList>
    </citation>
    <scope>NUCLEOTIDE SEQUENCE [LARGE SCALE GENOMIC DNA]</scope>
    <source>
        <strain evidence="3 4">Sa2CUA9</strain>
    </source>
</reference>
<gene>
    <name evidence="3" type="ORF">H9641_05415</name>
</gene>
<dbReference type="RefSeq" id="WP_191801727.1">
    <property type="nucleotide sequence ID" value="NZ_JACSQF010000004.1"/>
</dbReference>
<keyword evidence="2" id="KW-0472">Membrane</keyword>
<accession>A0ABR8TXV8</accession>
<protein>
    <recommendedName>
        <fullName evidence="5">ABC transporter permease</fullName>
    </recommendedName>
</protein>
<evidence type="ECO:0000256" key="1">
    <source>
        <dbReference type="SAM" id="MobiDB-lite"/>
    </source>
</evidence>
<evidence type="ECO:0000313" key="3">
    <source>
        <dbReference type="EMBL" id="MBD7980159.1"/>
    </source>
</evidence>
<organism evidence="3 4">
    <name type="scientific">Oerskovia merdavium</name>
    <dbReference type="NCBI Taxonomy" id="2762227"/>
    <lineage>
        <taxon>Bacteria</taxon>
        <taxon>Bacillati</taxon>
        <taxon>Actinomycetota</taxon>
        <taxon>Actinomycetes</taxon>
        <taxon>Micrococcales</taxon>
        <taxon>Cellulomonadaceae</taxon>
        <taxon>Oerskovia</taxon>
    </lineage>
</organism>
<evidence type="ECO:0000256" key="2">
    <source>
        <dbReference type="SAM" id="Phobius"/>
    </source>
</evidence>
<dbReference type="Proteomes" id="UP000655570">
    <property type="component" value="Unassembled WGS sequence"/>
</dbReference>
<comment type="caution">
    <text evidence="3">The sequence shown here is derived from an EMBL/GenBank/DDBJ whole genome shotgun (WGS) entry which is preliminary data.</text>
</comment>
<proteinExistence type="predicted"/>
<feature type="transmembrane region" description="Helical" evidence="2">
    <location>
        <begin position="249"/>
        <end position="271"/>
    </location>
</feature>
<evidence type="ECO:0008006" key="5">
    <source>
        <dbReference type="Google" id="ProtNLM"/>
    </source>
</evidence>
<feature type="region of interest" description="Disordered" evidence="1">
    <location>
        <begin position="1"/>
        <end position="24"/>
    </location>
</feature>
<keyword evidence="2" id="KW-1133">Transmembrane helix</keyword>
<name>A0ABR8TXV8_9CELL</name>
<keyword evidence="2" id="KW-0812">Transmembrane</keyword>